<dbReference type="WBParaSite" id="PSU_v2.g227.t1">
    <property type="protein sequence ID" value="PSU_v2.g227.t1"/>
    <property type="gene ID" value="PSU_v2.g227"/>
</dbReference>
<name>A0A914YQG7_9BILA</name>
<sequence>MTNELLNKLYTNPKSGVFFASEDRFYKEIKKHYPEIKKKDVKDYLESNLTRSLFKESRQKFERNPTIVHSFSYYQMDLLQMTQYSLPEKNDGVNYLLCVISVLSKKLYVEPLKTKTGAEVKTQFLKILNRLDFPMTHCFSDKGSEFYNTALNDIYKKYKIEKWNSNDTEIKAGVVERAQKTLKMKIIKFLHWSGDDRYIDNLQEIVEGQNAAFNRSIGRSANSVQASDEYELLKKTVYPHLLKERHKKDSIKIDDNVRVRQKRKAFERNYDIKWSNRLYQVDKKIDASVPVYELRDDANKKTKKVFGKYYKEEINKFNVDEDTSYPIKILGYKKVKNKKMVRIVYLGYEDEGETLIPESNLTK</sequence>
<evidence type="ECO:0000313" key="2">
    <source>
        <dbReference type="Proteomes" id="UP000887577"/>
    </source>
</evidence>
<dbReference type="Proteomes" id="UP000887577">
    <property type="component" value="Unplaced"/>
</dbReference>
<feature type="domain" description="Integrase catalytic" evidence="1">
    <location>
        <begin position="61"/>
        <end position="237"/>
    </location>
</feature>
<evidence type="ECO:0000259" key="1">
    <source>
        <dbReference type="PROSITE" id="PS50994"/>
    </source>
</evidence>
<dbReference type="InterPro" id="IPR001584">
    <property type="entry name" value="Integrase_cat-core"/>
</dbReference>
<dbReference type="PANTHER" id="PTHR46585">
    <property type="entry name" value="INTEGRASE CORE DOMAIN CONTAINING PROTEIN"/>
    <property type="match status" value="1"/>
</dbReference>
<dbReference type="PROSITE" id="PS50994">
    <property type="entry name" value="INTEGRASE"/>
    <property type="match status" value="1"/>
</dbReference>
<dbReference type="InterPro" id="IPR012337">
    <property type="entry name" value="RNaseH-like_sf"/>
</dbReference>
<keyword evidence="2" id="KW-1185">Reference proteome</keyword>
<dbReference type="Gene3D" id="3.30.420.10">
    <property type="entry name" value="Ribonuclease H-like superfamily/Ribonuclease H"/>
    <property type="match status" value="1"/>
</dbReference>
<dbReference type="PANTHER" id="PTHR46585:SF1">
    <property type="entry name" value="CHROMO DOMAIN-CONTAINING PROTEIN"/>
    <property type="match status" value="1"/>
</dbReference>
<dbReference type="AlphaFoldDB" id="A0A914YQG7"/>
<proteinExistence type="predicted"/>
<dbReference type="InterPro" id="IPR036397">
    <property type="entry name" value="RNaseH_sf"/>
</dbReference>
<organism evidence="2 3">
    <name type="scientific">Panagrolaimus superbus</name>
    <dbReference type="NCBI Taxonomy" id="310955"/>
    <lineage>
        <taxon>Eukaryota</taxon>
        <taxon>Metazoa</taxon>
        <taxon>Ecdysozoa</taxon>
        <taxon>Nematoda</taxon>
        <taxon>Chromadorea</taxon>
        <taxon>Rhabditida</taxon>
        <taxon>Tylenchina</taxon>
        <taxon>Panagrolaimomorpha</taxon>
        <taxon>Panagrolaimoidea</taxon>
        <taxon>Panagrolaimidae</taxon>
        <taxon>Panagrolaimus</taxon>
    </lineage>
</organism>
<protein>
    <submittedName>
        <fullName evidence="3">Integrase catalytic domain-containing protein</fullName>
    </submittedName>
</protein>
<dbReference type="GO" id="GO:0003676">
    <property type="term" value="F:nucleic acid binding"/>
    <property type="evidence" value="ECO:0007669"/>
    <property type="project" value="InterPro"/>
</dbReference>
<dbReference type="GO" id="GO:0015074">
    <property type="term" value="P:DNA integration"/>
    <property type="evidence" value="ECO:0007669"/>
    <property type="project" value="InterPro"/>
</dbReference>
<dbReference type="SUPFAM" id="SSF53098">
    <property type="entry name" value="Ribonuclease H-like"/>
    <property type="match status" value="1"/>
</dbReference>
<accession>A0A914YQG7</accession>
<evidence type="ECO:0000313" key="3">
    <source>
        <dbReference type="WBParaSite" id="PSU_v2.g227.t1"/>
    </source>
</evidence>
<reference evidence="3" key="1">
    <citation type="submission" date="2022-11" db="UniProtKB">
        <authorList>
            <consortium name="WormBaseParasite"/>
        </authorList>
    </citation>
    <scope>IDENTIFICATION</scope>
</reference>